<dbReference type="Proteomes" id="UP000677152">
    <property type="component" value="Chromosome"/>
</dbReference>
<dbReference type="InterPro" id="IPR024344">
    <property type="entry name" value="MDMPI_metal-binding"/>
</dbReference>
<protein>
    <submittedName>
        <fullName evidence="2">TIGR03086 family protein</fullName>
    </submittedName>
</protein>
<dbReference type="SUPFAM" id="SSF109854">
    <property type="entry name" value="DinB/YfiT-like putative metalloenzymes"/>
    <property type="match status" value="1"/>
</dbReference>
<evidence type="ECO:0000259" key="1">
    <source>
        <dbReference type="Pfam" id="PF11716"/>
    </source>
</evidence>
<sequence length="187" mass="20370">MELIEAHGRAMNEFDDRVRRVRADQWELGTPCAGWTVRDLVDHLVREQLWAPELLAGCTVEQVGDRFDGDRLGADPRHSWVLAASAAREAWIEPDALAKRVRLSSGEAGADEYGWQMTLDLTVHTWDLATAVGADRQVDAGLAEAVLAFAEREAGAWSGSGLFADPVPVGADADAQTRLVALLGRRP</sequence>
<dbReference type="InterPro" id="IPR034660">
    <property type="entry name" value="DinB/YfiT-like"/>
</dbReference>
<dbReference type="NCBIfam" id="TIGR03086">
    <property type="entry name" value="TIGR03086 family metal-binding protein"/>
    <property type="match status" value="1"/>
</dbReference>
<dbReference type="Pfam" id="PF11716">
    <property type="entry name" value="MDMPI_N"/>
    <property type="match status" value="1"/>
</dbReference>
<name>A0AA45LAK5_9PSEU</name>
<dbReference type="GO" id="GO:0046872">
    <property type="term" value="F:metal ion binding"/>
    <property type="evidence" value="ECO:0007669"/>
    <property type="project" value="InterPro"/>
</dbReference>
<evidence type="ECO:0000313" key="3">
    <source>
        <dbReference type="Proteomes" id="UP000677152"/>
    </source>
</evidence>
<dbReference type="InterPro" id="IPR017517">
    <property type="entry name" value="Maleyloyr_isom"/>
</dbReference>
<dbReference type="InterPro" id="IPR017520">
    <property type="entry name" value="CHP03086"/>
</dbReference>
<feature type="domain" description="Mycothiol-dependent maleylpyruvate isomerase metal-binding" evidence="1">
    <location>
        <begin position="9"/>
        <end position="129"/>
    </location>
</feature>
<proteinExistence type="predicted"/>
<evidence type="ECO:0000313" key="2">
    <source>
        <dbReference type="EMBL" id="QUF06252.1"/>
    </source>
</evidence>
<gene>
    <name evidence="2" type="ORF">KCV87_09445</name>
</gene>
<reference evidence="2" key="1">
    <citation type="submission" date="2021-04" db="EMBL/GenBank/DDBJ databases">
        <title>Genomic sequence of Actinosynnema pretiosum subsp. pretiosum ATCC 31280 (C-14919).</title>
        <authorList>
            <person name="Bai L."/>
            <person name="Wang X."/>
            <person name="Xiao Y."/>
        </authorList>
    </citation>
    <scope>NUCLEOTIDE SEQUENCE</scope>
    <source>
        <strain evidence="2">ATCC 31280</strain>
    </source>
</reference>
<dbReference type="NCBIfam" id="TIGR03083">
    <property type="entry name" value="maleylpyruvate isomerase family mycothiol-dependent enzyme"/>
    <property type="match status" value="1"/>
</dbReference>
<dbReference type="EMBL" id="CP073249">
    <property type="protein sequence ID" value="QUF06252.1"/>
    <property type="molecule type" value="Genomic_DNA"/>
</dbReference>
<dbReference type="Gene3D" id="1.20.120.450">
    <property type="entry name" value="dinb family like domain"/>
    <property type="match status" value="1"/>
</dbReference>
<accession>A0AA45LAK5</accession>
<dbReference type="AlphaFoldDB" id="A0AA45LAK5"/>
<organism evidence="2 3">
    <name type="scientific">Actinosynnema pretiosum subsp. pretiosum</name>
    <dbReference type="NCBI Taxonomy" id="103721"/>
    <lineage>
        <taxon>Bacteria</taxon>
        <taxon>Bacillati</taxon>
        <taxon>Actinomycetota</taxon>
        <taxon>Actinomycetes</taxon>
        <taxon>Pseudonocardiales</taxon>
        <taxon>Pseudonocardiaceae</taxon>
        <taxon>Actinosynnema</taxon>
    </lineage>
</organism>